<dbReference type="Gene3D" id="3.10.450.530">
    <property type="entry name" value="Ribonuclease toxin, BrnT, of type II toxin-antitoxin system"/>
    <property type="match status" value="1"/>
</dbReference>
<evidence type="ECO:0000313" key="2">
    <source>
        <dbReference type="Proteomes" id="UP000249396"/>
    </source>
</evidence>
<reference evidence="1 2" key="1">
    <citation type="journal article" date="2018" name="Aquat. Microb. Ecol.">
        <title>Gammaproteobacterial methanotrophs dominate.</title>
        <authorList>
            <person name="Rissanen A.J."/>
            <person name="Saarenheimo J."/>
            <person name="Tiirola M."/>
            <person name="Peura S."/>
            <person name="Aalto S.L."/>
            <person name="Karvinen A."/>
            <person name="Nykanen H."/>
        </authorList>
    </citation>
    <scope>NUCLEOTIDE SEQUENCE [LARGE SCALE GENOMIC DNA]</scope>
    <source>
        <strain evidence="1">AMbin10</strain>
    </source>
</reference>
<dbReference type="InterPro" id="IPR007460">
    <property type="entry name" value="BrnT_toxin"/>
</dbReference>
<evidence type="ECO:0008006" key="3">
    <source>
        <dbReference type="Google" id="ProtNLM"/>
    </source>
</evidence>
<sequence>MRFEWDSEKAKANIRKHDGVDFEEAISVFGDPFEVTISDPDHSQNEQRFLSIGLSSLGRLLVVSYTERETSIRIISARMATTRERKNYESTH</sequence>
<accession>A0A2W4SWG3</accession>
<dbReference type="EMBL" id="QJPH01000407">
    <property type="protein sequence ID" value="PZN74957.1"/>
    <property type="molecule type" value="Genomic_DNA"/>
</dbReference>
<name>A0A2W4SWG3_9GAMM</name>
<comment type="caution">
    <text evidence="1">The sequence shown here is derived from an EMBL/GenBank/DDBJ whole genome shotgun (WGS) entry which is preliminary data.</text>
</comment>
<protein>
    <recommendedName>
        <fullName evidence="3">BrnT family toxin</fullName>
    </recommendedName>
</protein>
<organism evidence="1 2">
    <name type="scientific">Candidatus Methylumidiphilus alinenensis</name>
    <dbReference type="NCBI Taxonomy" id="2202197"/>
    <lineage>
        <taxon>Bacteria</taxon>
        <taxon>Pseudomonadati</taxon>
        <taxon>Pseudomonadota</taxon>
        <taxon>Gammaproteobacteria</taxon>
        <taxon>Methylococcales</taxon>
        <taxon>Candidatus Methylumidiphilus</taxon>
    </lineage>
</organism>
<dbReference type="AlphaFoldDB" id="A0A2W4SWG3"/>
<gene>
    <name evidence="1" type="ORF">DM484_20030</name>
</gene>
<dbReference type="Pfam" id="PF04365">
    <property type="entry name" value="BrnT_toxin"/>
    <property type="match status" value="1"/>
</dbReference>
<evidence type="ECO:0000313" key="1">
    <source>
        <dbReference type="EMBL" id="PZN74957.1"/>
    </source>
</evidence>
<dbReference type="InterPro" id="IPR038573">
    <property type="entry name" value="BrnT_sf"/>
</dbReference>
<proteinExistence type="predicted"/>
<dbReference type="Proteomes" id="UP000249396">
    <property type="component" value="Unassembled WGS sequence"/>
</dbReference>